<keyword evidence="6 9" id="KW-0326">Glycosidase</keyword>
<dbReference type="PANTHER" id="PTHR31736">
    <property type="match status" value="1"/>
</dbReference>
<evidence type="ECO:0000256" key="3">
    <source>
        <dbReference type="ARBA" id="ARBA00022801"/>
    </source>
</evidence>
<dbReference type="PANTHER" id="PTHR31736:SF9">
    <property type="entry name" value="ENDO-XYLOGALACTURONAN HYDROLASE A-RELATED"/>
    <property type="match status" value="1"/>
</dbReference>
<name>A0AA90UGB7_9BACT</name>
<evidence type="ECO:0000256" key="1">
    <source>
        <dbReference type="ARBA" id="ARBA00008834"/>
    </source>
</evidence>
<keyword evidence="7" id="KW-0624">Polysaccharide degradation</keyword>
<dbReference type="AlphaFoldDB" id="A0AA90UGB7"/>
<keyword evidence="10" id="KW-0732">Signal</keyword>
<keyword evidence="2" id="KW-0677">Repeat</keyword>
<keyword evidence="3 9" id="KW-0378">Hydrolase</keyword>
<dbReference type="RefSeq" id="WP_153128825.1">
    <property type="nucleotide sequence ID" value="NZ_VZCW01000269.1"/>
</dbReference>
<comment type="similarity">
    <text evidence="1 9">Belongs to the glycosyl hydrolase 28 family.</text>
</comment>
<feature type="signal peptide" evidence="10">
    <location>
        <begin position="1"/>
        <end position="19"/>
    </location>
</feature>
<dbReference type="InterPro" id="IPR000743">
    <property type="entry name" value="Glyco_hydro_28"/>
</dbReference>
<feature type="chain" id="PRO_5041711340" evidence="10">
    <location>
        <begin position="20"/>
        <end position="478"/>
    </location>
</feature>
<dbReference type="SUPFAM" id="SSF51126">
    <property type="entry name" value="Pectin lyase-like"/>
    <property type="match status" value="1"/>
</dbReference>
<dbReference type="Gene3D" id="2.160.20.10">
    <property type="entry name" value="Single-stranded right-handed beta-helix, Pectin lyase-like"/>
    <property type="match status" value="1"/>
</dbReference>
<evidence type="ECO:0000256" key="4">
    <source>
        <dbReference type="ARBA" id="ARBA00023180"/>
    </source>
</evidence>
<proteinExistence type="inferred from homology"/>
<evidence type="ECO:0000256" key="8">
    <source>
        <dbReference type="ARBA" id="ARBA00037278"/>
    </source>
</evidence>
<evidence type="ECO:0000256" key="9">
    <source>
        <dbReference type="RuleBase" id="RU361169"/>
    </source>
</evidence>
<evidence type="ECO:0000256" key="6">
    <source>
        <dbReference type="ARBA" id="ARBA00023295"/>
    </source>
</evidence>
<dbReference type="GO" id="GO:0004650">
    <property type="term" value="F:polygalacturonase activity"/>
    <property type="evidence" value="ECO:0007669"/>
    <property type="project" value="InterPro"/>
</dbReference>
<evidence type="ECO:0000256" key="10">
    <source>
        <dbReference type="SAM" id="SignalP"/>
    </source>
</evidence>
<dbReference type="InterPro" id="IPR011050">
    <property type="entry name" value="Pectin_lyase_fold/virulence"/>
</dbReference>
<evidence type="ECO:0000256" key="7">
    <source>
        <dbReference type="ARBA" id="ARBA00023326"/>
    </source>
</evidence>
<protein>
    <submittedName>
        <fullName evidence="11">Endo-polygalacturonase</fullName>
    </submittedName>
</protein>
<keyword evidence="4" id="KW-0325">Glycoprotein</keyword>
<gene>
    <name evidence="11" type="ORF">F7D95_10415</name>
</gene>
<evidence type="ECO:0000256" key="2">
    <source>
        <dbReference type="ARBA" id="ARBA00022737"/>
    </source>
</evidence>
<comment type="caution">
    <text evidence="11">The sequence shown here is derived from an EMBL/GenBank/DDBJ whole genome shotgun (WGS) entry which is preliminary data.</text>
</comment>
<dbReference type="GO" id="GO:0000272">
    <property type="term" value="P:polysaccharide catabolic process"/>
    <property type="evidence" value="ECO:0007669"/>
    <property type="project" value="UniProtKB-KW"/>
</dbReference>
<accession>A0AA90UGB7</accession>
<dbReference type="EMBL" id="VZCW01000269">
    <property type="protein sequence ID" value="MQN13214.1"/>
    <property type="molecule type" value="Genomic_DNA"/>
</dbReference>
<dbReference type="Proteomes" id="UP000442105">
    <property type="component" value="Unassembled WGS sequence"/>
</dbReference>
<comment type="function">
    <text evidence="8">Pectinolytic enzyme involved in the degradation of xylogalacturonan (xga), a galacturonan backbone heavily substituted with xylose, and which is one important component of the hairy regions of pectin. Activity requires a galacturonic acid backbone substituted with xylose.</text>
</comment>
<evidence type="ECO:0000313" key="12">
    <source>
        <dbReference type="Proteomes" id="UP000442105"/>
    </source>
</evidence>
<evidence type="ECO:0000313" key="11">
    <source>
        <dbReference type="EMBL" id="MQN13214.1"/>
    </source>
</evidence>
<keyword evidence="5" id="KW-0119">Carbohydrate metabolism</keyword>
<sequence length="478" mass="53870">MKKILTTLMLCLTTLSMTAKRHTAANNRLVIAKAPAGIELKKDFEVKARIANGEWKDIDTYTFKVDRVADAKHNVEVTSVAKFEFEGKVEIQVKSIAQDIKSYKIRPNSYGIEAKQEGNTLTFALDRPRYLSVEINGNIYQNLQIFADNILEKPKVKKKKDLMYFGPGIHDFKGDSIHIASGKTVFIDNGAVIKGWLSTYGSRDVKILGHGIVMPGHHEGIMVRYSKNVYIDGPLTTQLPIGGSDSVTVKNAKVMSWYGWGDGFNIFASNNIYQEHLFARTSDDCSTIYCTRKNYHGGCRNITIKDFVMWADVAHPIMIGLHSETPENEEISNVLYDNIDILEHTENQIDYQGCIGINNGDNILVKGVTFQNFHIDNIRKGMLFNMRVCFNKKYCSAPGRGIEDITLRNIAYTGEAPNMGIIAGYDQSRKVKNIRFENFTINGKVISDDMPGKPKWYKTADMANIYVNDHVDNITFSK</sequence>
<dbReference type="InterPro" id="IPR012334">
    <property type="entry name" value="Pectin_lyas_fold"/>
</dbReference>
<dbReference type="Pfam" id="PF00295">
    <property type="entry name" value="Glyco_hydro_28"/>
    <property type="match status" value="1"/>
</dbReference>
<evidence type="ECO:0000256" key="5">
    <source>
        <dbReference type="ARBA" id="ARBA00023277"/>
    </source>
</evidence>
<reference evidence="12" key="1">
    <citation type="submission" date="2019-09" db="EMBL/GenBank/DDBJ databases">
        <title>Distinct polysaccharide growth profiles of human intestinal Prevotella copri isolates.</title>
        <authorList>
            <person name="Fehlner-Peach H."/>
            <person name="Magnabosco C."/>
            <person name="Raghavan V."/>
            <person name="Scher J.U."/>
            <person name="Tett A."/>
            <person name="Cox L.M."/>
            <person name="Gottsegen C."/>
            <person name="Watters A."/>
            <person name="Wiltshire- Gordon J.D."/>
            <person name="Segata N."/>
            <person name="Bonneau R."/>
            <person name="Littman D.R."/>
        </authorList>
    </citation>
    <scope>NUCLEOTIDE SEQUENCE [LARGE SCALE GENOMIC DNA]</scope>
    <source>
        <strain evidence="12">iAQ1179</strain>
    </source>
</reference>
<organism evidence="11 12">
    <name type="scientific">Segatella copri</name>
    <dbReference type="NCBI Taxonomy" id="165179"/>
    <lineage>
        <taxon>Bacteria</taxon>
        <taxon>Pseudomonadati</taxon>
        <taxon>Bacteroidota</taxon>
        <taxon>Bacteroidia</taxon>
        <taxon>Bacteroidales</taxon>
        <taxon>Prevotellaceae</taxon>
        <taxon>Segatella</taxon>
    </lineage>
</organism>